<dbReference type="Proteomes" id="UP000178129">
    <property type="component" value="Unassembled WGS sequence"/>
</dbReference>
<dbReference type="Gene3D" id="2.120.10.30">
    <property type="entry name" value="TolB, C-terminal domain"/>
    <property type="match status" value="1"/>
</dbReference>
<protein>
    <submittedName>
        <fullName evidence="1">Related to serum paraoxonase/arylesterase</fullName>
    </submittedName>
</protein>
<dbReference type="PANTHER" id="PTHR11799">
    <property type="entry name" value="PARAOXONASE"/>
    <property type="match status" value="1"/>
</dbReference>
<evidence type="ECO:0000313" key="2">
    <source>
        <dbReference type="Proteomes" id="UP000178129"/>
    </source>
</evidence>
<dbReference type="InParanoid" id="A0A1E1KUI8"/>
<name>A0A1E1KUI8_9HELO</name>
<dbReference type="InterPro" id="IPR011042">
    <property type="entry name" value="6-blade_b-propeller_TolB-like"/>
</dbReference>
<dbReference type="SUPFAM" id="SSF63829">
    <property type="entry name" value="Calcium-dependent phosphotriesterase"/>
    <property type="match status" value="1"/>
</dbReference>
<dbReference type="InterPro" id="IPR051288">
    <property type="entry name" value="Serum_paraoxonase/arylesterase"/>
</dbReference>
<dbReference type="PANTHER" id="PTHR11799:SF20">
    <property type="entry name" value="SMP-30_GLUCONOLACTONASE_LRE-LIKE REGION DOMAIN-CONTAINING PROTEIN"/>
    <property type="match status" value="1"/>
</dbReference>
<organism evidence="1 2">
    <name type="scientific">Rhynchosporium graminicola</name>
    <dbReference type="NCBI Taxonomy" id="2792576"/>
    <lineage>
        <taxon>Eukaryota</taxon>
        <taxon>Fungi</taxon>
        <taxon>Dikarya</taxon>
        <taxon>Ascomycota</taxon>
        <taxon>Pezizomycotina</taxon>
        <taxon>Leotiomycetes</taxon>
        <taxon>Helotiales</taxon>
        <taxon>Ploettnerulaceae</taxon>
        <taxon>Rhynchosporium</taxon>
    </lineage>
</organism>
<dbReference type="EMBL" id="FJUW01000020">
    <property type="protein sequence ID" value="CZT00634.1"/>
    <property type="molecule type" value="Genomic_DNA"/>
</dbReference>
<proteinExistence type="predicted"/>
<reference evidence="2" key="1">
    <citation type="submission" date="2016-03" db="EMBL/GenBank/DDBJ databases">
        <authorList>
            <person name="Ploux O."/>
        </authorList>
    </citation>
    <scope>NUCLEOTIDE SEQUENCE [LARGE SCALE GENOMIC DNA]</scope>
    <source>
        <strain evidence="2">UK7</strain>
    </source>
</reference>
<sequence>MVLDEEGRTLFAACSFVRSRRGWSPGGDKLDISARDFNDHVSVLNIDHPGSDGLYGLQKLEIIGNYVSASGGKEMDVHGIAMEVISPTRLRFWLNNHRPSTDPHGTLLDGKKVGANSTIEVFEHTRGSTTMEHVRTISHEAVSTPNGLLATGDGGVYITNDHDSKTGKLRMLEMLFGGGSVTYCILSGSCNLAATHGFKFANGITGLFSTSSKNKTQNQVIYVVNSAKGFISTHIIQPNGTLFRGKDIHLGMPVDNLIANMDGPVVEPRREIGSTVFRIRRISDGMGEGEEEGTIRHVVEKVLEDLEGKVLPGATTAVHDVKTGSIWLGGVISPLLLFVKG</sequence>
<dbReference type="AlphaFoldDB" id="A0A1E1KUI8"/>
<gene>
    <name evidence="1" type="ORF">RCO7_03046</name>
</gene>
<comment type="caution">
    <text evidence="1">The sequence shown here is derived from an EMBL/GenBank/DDBJ whole genome shotgun (WGS) entry which is preliminary data.</text>
</comment>
<keyword evidence="2" id="KW-1185">Reference proteome</keyword>
<accession>A0A1E1KUI8</accession>
<evidence type="ECO:0000313" key="1">
    <source>
        <dbReference type="EMBL" id="CZT00634.1"/>
    </source>
</evidence>